<organism evidence="3 4">
    <name type="scientific">Victivallis vadensis</name>
    <dbReference type="NCBI Taxonomy" id="172901"/>
    <lineage>
        <taxon>Bacteria</taxon>
        <taxon>Pseudomonadati</taxon>
        <taxon>Lentisphaerota</taxon>
        <taxon>Lentisphaeria</taxon>
        <taxon>Victivallales</taxon>
        <taxon>Victivallaceae</taxon>
        <taxon>Victivallis</taxon>
    </lineage>
</organism>
<sequence length="487" mass="53394">MSRYPGVFAAGAAVLLCAGGMAAESAVKPKTVEPVAGSMALEPVDTLKLEMEGVVCHARSVVISFEGKGRLTYVAPVGKYVFSEVLNREGEVVRQGDLLARQDTDIPTSDVKIAEVMRKRAEVVLKEREENFRRDRNLAEKSAVSARQYEETLMLYNTALIDKEKAGLDLERARQVLDACFIRAPFNAVVEEIYRSEGGAADVGDPVLKISMVNPIKIEIHLPDEALPLFNQMTRVLVYPRGQTEPVPAWFQGTSPVSGKIECFAANPLETDDVIGPDGRPLPVIDQLSVVHILPEKAKLAPFWIESSVIRYDDGGAYVWRLAGAGGTDPNRSIPNITTLEKVRVSPLDMLVQYGNVLLEGIKGGGALRQHDVLAGDVPDSVKPGDTVVYRKKRHRFQIGEKVKIVLSAGYGGHRFIVPGSAVRRDLETGGYFVWISDAGQVRRRPVLLLNRSDDTAMIYSSKLARGDRLLLPKPEQKLEEGMLSGI</sequence>
<dbReference type="Proteomes" id="UP000245959">
    <property type="component" value="Unassembled WGS sequence"/>
</dbReference>
<protein>
    <submittedName>
        <fullName evidence="2">HlyD family efflux transporter periplasmic adaptor subunit</fullName>
    </submittedName>
    <submittedName>
        <fullName evidence="3">Multidrug efflux pump subunit AcrA (Membrane-fusion protein)</fullName>
    </submittedName>
</protein>
<dbReference type="EMBL" id="JABAEW010000002">
    <property type="protein sequence ID" value="NMD85339.1"/>
    <property type="molecule type" value="Genomic_DNA"/>
</dbReference>
<dbReference type="Gene3D" id="2.40.30.170">
    <property type="match status" value="1"/>
</dbReference>
<dbReference type="Gene3D" id="1.10.287.470">
    <property type="entry name" value="Helix hairpin bin"/>
    <property type="match status" value="1"/>
</dbReference>
<evidence type="ECO:0000313" key="3">
    <source>
        <dbReference type="EMBL" id="PVY30462.1"/>
    </source>
</evidence>
<evidence type="ECO:0000313" key="2">
    <source>
        <dbReference type="EMBL" id="NMD85339.1"/>
    </source>
</evidence>
<keyword evidence="1" id="KW-0732">Signal</keyword>
<name>A0A2U1A9Y2_9BACT</name>
<dbReference type="EMBL" id="QEKH01000064">
    <property type="protein sequence ID" value="PVY30462.1"/>
    <property type="molecule type" value="Genomic_DNA"/>
</dbReference>
<dbReference type="Gene3D" id="2.40.50.100">
    <property type="match status" value="1"/>
</dbReference>
<accession>A0A2U1A9Y2</accession>
<feature type="chain" id="PRO_5036323627" evidence="1">
    <location>
        <begin position="23"/>
        <end position="487"/>
    </location>
</feature>
<dbReference type="GO" id="GO:0015562">
    <property type="term" value="F:efflux transmembrane transporter activity"/>
    <property type="evidence" value="ECO:0007669"/>
    <property type="project" value="TreeGrafter"/>
</dbReference>
<feature type="signal peptide" evidence="1">
    <location>
        <begin position="1"/>
        <end position="22"/>
    </location>
</feature>
<dbReference type="GeneID" id="78297355"/>
<evidence type="ECO:0000313" key="4">
    <source>
        <dbReference type="Proteomes" id="UP000245959"/>
    </source>
</evidence>
<comment type="caution">
    <text evidence="3">The sequence shown here is derived from an EMBL/GenBank/DDBJ whole genome shotgun (WGS) entry which is preliminary data.</text>
</comment>
<dbReference type="AlphaFoldDB" id="A0A2U1A9Y2"/>
<evidence type="ECO:0000313" key="5">
    <source>
        <dbReference type="Proteomes" id="UP000576225"/>
    </source>
</evidence>
<evidence type="ECO:0000256" key="1">
    <source>
        <dbReference type="SAM" id="SignalP"/>
    </source>
</evidence>
<dbReference type="GO" id="GO:1990281">
    <property type="term" value="C:efflux pump complex"/>
    <property type="evidence" value="ECO:0007669"/>
    <property type="project" value="TreeGrafter"/>
</dbReference>
<proteinExistence type="predicted"/>
<dbReference type="SUPFAM" id="SSF111369">
    <property type="entry name" value="HlyD-like secretion proteins"/>
    <property type="match status" value="1"/>
</dbReference>
<dbReference type="PANTHER" id="PTHR30469">
    <property type="entry name" value="MULTIDRUG RESISTANCE PROTEIN MDTA"/>
    <property type="match status" value="1"/>
</dbReference>
<dbReference type="RefSeq" id="WP_116886094.1">
    <property type="nucleotide sequence ID" value="NZ_CALXNT010000016.1"/>
</dbReference>
<dbReference type="Proteomes" id="UP000576225">
    <property type="component" value="Unassembled WGS sequence"/>
</dbReference>
<reference evidence="2 5" key="2">
    <citation type="submission" date="2020-04" db="EMBL/GenBank/DDBJ databases">
        <authorList>
            <person name="Hitch T.C.A."/>
            <person name="Wylensek D."/>
            <person name="Clavel T."/>
        </authorList>
    </citation>
    <scope>NUCLEOTIDE SEQUENCE [LARGE SCALE GENOMIC DNA]</scope>
    <source>
        <strain evidence="2 5">COR2-253-APC-1A</strain>
    </source>
</reference>
<reference evidence="3 4" key="1">
    <citation type="submission" date="2018-04" db="EMBL/GenBank/DDBJ databases">
        <title>Genomic Encyclopedia of Type Strains, Phase IV (KMG-IV): sequencing the most valuable type-strain genomes for metagenomic binning, comparative biology and taxonomic classification.</title>
        <authorList>
            <person name="Goeker M."/>
        </authorList>
    </citation>
    <scope>NUCLEOTIDE SEQUENCE [LARGE SCALE GENOMIC DNA]</scope>
    <source>
        <strain evidence="3 4">DSM 14823</strain>
    </source>
</reference>
<gene>
    <name evidence="3" type="ORF">C8D82_1642</name>
    <name evidence="2" type="ORF">HF882_01945</name>
</gene>
<keyword evidence="4" id="KW-1185">Reference proteome</keyword>
<dbReference type="Gene3D" id="2.40.420.20">
    <property type="match status" value="1"/>
</dbReference>